<gene>
    <name evidence="3" type="primary">cutC</name>
    <name evidence="4" type="ORF">LMON_0027</name>
</gene>
<dbReference type="InterPro" id="IPR005627">
    <property type="entry name" value="CutC-like"/>
</dbReference>
<dbReference type="PANTHER" id="PTHR12598:SF0">
    <property type="entry name" value="COPPER HOMEOSTASIS PROTEIN CUTC HOMOLOG"/>
    <property type="match status" value="1"/>
</dbReference>
<evidence type="ECO:0000313" key="4">
    <source>
        <dbReference type="EMBL" id="CDG43899.1"/>
    </source>
</evidence>
<dbReference type="HAMAP" id="MF_00795">
    <property type="entry name" value="CutC"/>
    <property type="match status" value="1"/>
</dbReference>
<organism evidence="4 5">
    <name type="scientific">Listeria monocytogenes serotype 1/2a (strain EGD / Mackaness)</name>
    <dbReference type="NCBI Taxonomy" id="1334565"/>
    <lineage>
        <taxon>Bacteria</taxon>
        <taxon>Bacillati</taxon>
        <taxon>Bacillota</taxon>
        <taxon>Bacilli</taxon>
        <taxon>Bacillales</taxon>
        <taxon>Listeriaceae</taxon>
        <taxon>Listeria</taxon>
    </lineage>
</organism>
<dbReference type="GO" id="GO:0005507">
    <property type="term" value="F:copper ion binding"/>
    <property type="evidence" value="ECO:0007669"/>
    <property type="project" value="TreeGrafter"/>
</dbReference>
<comment type="similarity">
    <text evidence="1 3">Belongs to the CutC family.</text>
</comment>
<dbReference type="KEGG" id="lmod:LMON_0027"/>
<dbReference type="InterPro" id="IPR036822">
    <property type="entry name" value="CutC-like_dom_sf"/>
</dbReference>
<comment type="caution">
    <text evidence="3">Once thought to be involved in copper homeostasis, experiments in E.coli have shown this is not the case.</text>
</comment>
<evidence type="ECO:0000313" key="5">
    <source>
        <dbReference type="Proteomes" id="UP000016703"/>
    </source>
</evidence>
<dbReference type="EMBL" id="HG421741">
    <property type="protein sequence ID" value="CDG43899.1"/>
    <property type="molecule type" value="Genomic_DNA"/>
</dbReference>
<dbReference type="GO" id="GO:0005737">
    <property type="term" value="C:cytoplasm"/>
    <property type="evidence" value="ECO:0007669"/>
    <property type="project" value="UniProtKB-SubCell"/>
</dbReference>
<dbReference type="SUPFAM" id="SSF110395">
    <property type="entry name" value="CutC-like"/>
    <property type="match status" value="1"/>
</dbReference>
<name>A0A3Q0NAE0_LISMG</name>
<dbReference type="AlphaFoldDB" id="A0A3Q0NAE0"/>
<reference evidence="4 5" key="1">
    <citation type="journal article" date="2014" name="MBio">
        <title>Comparison of widely used Listeria monocytogenes strains EGD, 10403S, and EGD-e highlights genomic variations underlying differences in pathogenicity.</title>
        <authorList>
            <person name="Becavin C."/>
            <person name="Bouchier C."/>
            <person name="Lechat P."/>
            <person name="Archambaud C."/>
            <person name="Creno S."/>
            <person name="Gouin E."/>
            <person name="Wu Z."/>
            <person name="Kuhbacher A."/>
            <person name="Brisse S."/>
            <person name="Pucciarelli M.G."/>
            <person name="Garcia-del Portillo F."/>
            <person name="Hain T."/>
            <person name="Portnoy D.A."/>
            <person name="Chakraborty T."/>
            <person name="Lecuit M."/>
            <person name="Pizarro-Cerda J."/>
            <person name="Moszer I."/>
            <person name="Bierne H."/>
            <person name="Cossart P."/>
        </authorList>
    </citation>
    <scope>NUCLEOTIDE SEQUENCE [LARGE SCALE GENOMIC DNA]</scope>
    <source>
        <strain evidence="5">EGD / Mackaness</strain>
    </source>
</reference>
<dbReference type="Pfam" id="PF03932">
    <property type="entry name" value="CutC"/>
    <property type="match status" value="1"/>
</dbReference>
<dbReference type="Gene3D" id="3.20.20.380">
    <property type="entry name" value="Copper homeostasis (CutC) domain"/>
    <property type="match status" value="1"/>
</dbReference>
<evidence type="ECO:0000256" key="1">
    <source>
        <dbReference type="ARBA" id="ARBA00007768"/>
    </source>
</evidence>
<accession>A0A3Q0NAE0</accession>
<proteinExistence type="inferred from homology"/>
<protein>
    <recommendedName>
        <fullName evidence="3">PF03932 family protein CutC</fullName>
    </recommendedName>
</protein>
<sequence>MMILKEVCIENTTNLVNVIEAGANRVELCDNLAEGGTSVSYGVAKHVVKICHEQNVSVMAMVRPRKGNFVYTKEEISVMIDDILMYKKIAVDGVVFGCITDSGLLDKPAINELLKAAAGLEVTFHMAFDELVETEKLPAIDWLVEQGVTRILTHGGDGAKLPEETFVQWRKYIDYAAGRIIILPGGGIKSHNLEWIIKETGAAEIHGTDLFGER</sequence>
<evidence type="ECO:0000256" key="2">
    <source>
        <dbReference type="ARBA" id="ARBA00022490"/>
    </source>
</evidence>
<evidence type="ECO:0000256" key="3">
    <source>
        <dbReference type="HAMAP-Rule" id="MF_00795"/>
    </source>
</evidence>
<keyword evidence="2 3" id="KW-0963">Cytoplasm</keyword>
<comment type="subcellular location">
    <subcellularLocation>
        <location evidence="3">Cytoplasm</location>
    </subcellularLocation>
</comment>
<dbReference type="Proteomes" id="UP000016703">
    <property type="component" value="Chromosome"/>
</dbReference>
<dbReference type="PANTHER" id="PTHR12598">
    <property type="entry name" value="COPPER HOMEOSTASIS PROTEIN CUTC"/>
    <property type="match status" value="1"/>
</dbReference>
<dbReference type="FunFam" id="3.20.20.380:FF:000003">
    <property type="entry name" value="Copper homeostasis protein CutC"/>
    <property type="match status" value="1"/>
</dbReference>